<comment type="caution">
    <text evidence="2">The sequence shown here is derived from an EMBL/GenBank/DDBJ whole genome shotgun (WGS) entry which is preliminary data.</text>
</comment>
<keyword evidence="1 2" id="KW-0378">Hydrolase</keyword>
<dbReference type="EMBL" id="MLJW01000656">
    <property type="protein sequence ID" value="OIQ83961.1"/>
    <property type="molecule type" value="Genomic_DNA"/>
</dbReference>
<dbReference type="GO" id="GO:0008758">
    <property type="term" value="F:UDP-2,3-diacylglucosamine hydrolase activity"/>
    <property type="evidence" value="ECO:0007669"/>
    <property type="project" value="TreeGrafter"/>
</dbReference>
<name>A0A1J5QK85_9ZZZZ</name>
<dbReference type="HAMAP" id="MF_00575">
    <property type="entry name" value="LpxH"/>
    <property type="match status" value="1"/>
</dbReference>
<dbReference type="AlphaFoldDB" id="A0A1J5QK85"/>
<dbReference type="InterPro" id="IPR029052">
    <property type="entry name" value="Metallo-depent_PP-like"/>
</dbReference>
<protein>
    <submittedName>
        <fullName evidence="2">UDP-2,3-diacylglucosamine hydrolase</fullName>
        <ecNumber evidence="2">3.6.1.54</ecNumber>
    </submittedName>
</protein>
<dbReference type="GO" id="GO:0009245">
    <property type="term" value="P:lipid A biosynthetic process"/>
    <property type="evidence" value="ECO:0007669"/>
    <property type="project" value="InterPro"/>
</dbReference>
<evidence type="ECO:0000256" key="1">
    <source>
        <dbReference type="ARBA" id="ARBA00022801"/>
    </source>
</evidence>
<dbReference type="NCBIfam" id="TIGR01854">
    <property type="entry name" value="lipid_A_lpxH"/>
    <property type="match status" value="1"/>
</dbReference>
<proteinExistence type="inferred from homology"/>
<gene>
    <name evidence="2" type="primary">lpxH_13</name>
    <name evidence="2" type="ORF">GALL_342160</name>
</gene>
<dbReference type="SUPFAM" id="SSF56300">
    <property type="entry name" value="Metallo-dependent phosphatases"/>
    <property type="match status" value="1"/>
</dbReference>
<dbReference type="PANTHER" id="PTHR34990">
    <property type="entry name" value="UDP-2,3-DIACYLGLUCOSAMINE HYDROLASE-RELATED"/>
    <property type="match status" value="1"/>
</dbReference>
<dbReference type="NCBIfam" id="NF003743">
    <property type="entry name" value="PRK05340.1"/>
    <property type="match status" value="1"/>
</dbReference>
<dbReference type="GO" id="GO:0005737">
    <property type="term" value="C:cytoplasm"/>
    <property type="evidence" value="ECO:0007669"/>
    <property type="project" value="InterPro"/>
</dbReference>
<dbReference type="Gene3D" id="3.60.21.10">
    <property type="match status" value="1"/>
</dbReference>
<dbReference type="PANTHER" id="PTHR34990:SF1">
    <property type="entry name" value="UDP-2,3-DIACYLGLUCOSAMINE HYDROLASE"/>
    <property type="match status" value="1"/>
</dbReference>
<dbReference type="GO" id="GO:0016020">
    <property type="term" value="C:membrane"/>
    <property type="evidence" value="ECO:0007669"/>
    <property type="project" value="GOC"/>
</dbReference>
<dbReference type="InterPro" id="IPR010138">
    <property type="entry name" value="UDP-diacylglucosamine_Hdrlase"/>
</dbReference>
<evidence type="ECO:0000313" key="2">
    <source>
        <dbReference type="EMBL" id="OIQ83961.1"/>
    </source>
</evidence>
<dbReference type="EC" id="3.6.1.54" evidence="2"/>
<reference evidence="2" key="1">
    <citation type="submission" date="2016-10" db="EMBL/GenBank/DDBJ databases">
        <title>Sequence of Gallionella enrichment culture.</title>
        <authorList>
            <person name="Poehlein A."/>
            <person name="Muehling M."/>
            <person name="Daniel R."/>
        </authorList>
    </citation>
    <scope>NUCLEOTIDE SEQUENCE</scope>
</reference>
<dbReference type="CDD" id="cd07398">
    <property type="entry name" value="MPP_YbbF-LpxH"/>
    <property type="match status" value="1"/>
</dbReference>
<accession>A0A1J5QK85</accession>
<dbReference type="InterPro" id="IPR043461">
    <property type="entry name" value="LpxH-like"/>
</dbReference>
<sequence length="205" mass="23108">MLGDLFEYWAGDDALVEDVHAQAVVGAFHALSQTGTMVGIMHGNRDFLIGQDFALVAGATLLPDPVEVLAGDRRVLLTHGDDLCTDDLAYQDFRRQVRNPAWQKTFLAQPLEARRSQIEALRMRSEAEKSTKLEAIMDVNHEAVRDLIRAHRFPQLLIHGHTHRPGMHDLQIDGHHCTRWVLGDWGETGDYLRLDESGCTRHLIS</sequence>
<organism evidence="2">
    <name type="scientific">mine drainage metagenome</name>
    <dbReference type="NCBI Taxonomy" id="410659"/>
    <lineage>
        <taxon>unclassified sequences</taxon>
        <taxon>metagenomes</taxon>
        <taxon>ecological metagenomes</taxon>
    </lineage>
</organism>